<evidence type="ECO:0000313" key="3">
    <source>
        <dbReference type="EMBL" id="WNQ11859.1"/>
    </source>
</evidence>
<evidence type="ECO:0000256" key="2">
    <source>
        <dbReference type="SAM" id="SignalP"/>
    </source>
</evidence>
<evidence type="ECO:0008006" key="5">
    <source>
        <dbReference type="Google" id="ProtNLM"/>
    </source>
</evidence>
<evidence type="ECO:0000256" key="1">
    <source>
        <dbReference type="SAM" id="MobiDB-lite"/>
    </source>
</evidence>
<dbReference type="RefSeq" id="WP_315605634.1">
    <property type="nucleotide sequence ID" value="NZ_CP130318.1"/>
</dbReference>
<keyword evidence="2" id="KW-0732">Signal</keyword>
<evidence type="ECO:0000313" key="4">
    <source>
        <dbReference type="Proteomes" id="UP001305702"/>
    </source>
</evidence>
<feature type="chain" id="PRO_5041669104" description="FTP domain-containing protein" evidence="2">
    <location>
        <begin position="21"/>
        <end position="180"/>
    </location>
</feature>
<reference evidence="3 4" key="1">
    <citation type="submission" date="2022-02" db="EMBL/GenBank/DDBJ databases">
        <title>Paenibacillus sp. MBLB1776 Whole Genome Shotgun Sequencing.</title>
        <authorList>
            <person name="Hwang C.Y."/>
            <person name="Cho E.-S."/>
            <person name="Seo M.-J."/>
        </authorList>
    </citation>
    <scope>NUCLEOTIDE SEQUENCE [LARGE SCALE GENOMIC DNA]</scope>
    <source>
        <strain evidence="3 4">MBLB1776</strain>
    </source>
</reference>
<feature type="compositionally biased region" description="Basic and acidic residues" evidence="1">
    <location>
        <begin position="162"/>
        <end position="174"/>
    </location>
</feature>
<proteinExistence type="predicted"/>
<feature type="signal peptide" evidence="2">
    <location>
        <begin position="1"/>
        <end position="20"/>
    </location>
</feature>
<keyword evidence="4" id="KW-1185">Reference proteome</keyword>
<dbReference type="Proteomes" id="UP001305702">
    <property type="component" value="Chromosome"/>
</dbReference>
<sequence>MLLSSLLLSAVVFLAGLAPADPNRELPKQTVRALQKIQSESKETATIQWNSLTHSPQRVTGKLTEPSAHSPGWIAYEYLERHKGLYGLKRVKEDLQITKVEPDGSSVIVYFQRMLYKTPVCDDQLVVELDIDGVIRRIEGTLHTGLEKQRLGRPMYPAVTQEEARDLAKAHEESLPPPPP</sequence>
<name>A0AA96LD97_9BACL</name>
<dbReference type="EMBL" id="CP130318">
    <property type="protein sequence ID" value="WNQ11859.1"/>
    <property type="molecule type" value="Genomic_DNA"/>
</dbReference>
<protein>
    <recommendedName>
        <fullName evidence="5">FTP domain-containing protein</fullName>
    </recommendedName>
</protein>
<dbReference type="KEGG" id="paun:MJA45_02040"/>
<gene>
    <name evidence="3" type="ORF">MJA45_02040</name>
</gene>
<accession>A0AA96LD97</accession>
<organism evidence="3 4">
    <name type="scientific">Paenibacillus aurantius</name>
    <dbReference type="NCBI Taxonomy" id="2918900"/>
    <lineage>
        <taxon>Bacteria</taxon>
        <taxon>Bacillati</taxon>
        <taxon>Bacillota</taxon>
        <taxon>Bacilli</taxon>
        <taxon>Bacillales</taxon>
        <taxon>Paenibacillaceae</taxon>
        <taxon>Paenibacillus</taxon>
    </lineage>
</organism>
<dbReference type="AlphaFoldDB" id="A0AA96LD97"/>
<feature type="region of interest" description="Disordered" evidence="1">
    <location>
        <begin position="161"/>
        <end position="180"/>
    </location>
</feature>